<dbReference type="EMBL" id="BLTE01000001">
    <property type="protein sequence ID" value="GFK92757.1"/>
    <property type="molecule type" value="Genomic_DNA"/>
</dbReference>
<proteinExistence type="predicted"/>
<reference evidence="8 9" key="1">
    <citation type="submission" date="2020-04" db="EMBL/GenBank/DDBJ databases">
        <authorList>
            <consortium name="Desulfovibrio sp. FSS-1 genome sequencing consortium"/>
            <person name="Shimoshige H."/>
            <person name="Kobayashi H."/>
            <person name="Maekawa T."/>
        </authorList>
    </citation>
    <scope>NUCLEOTIDE SEQUENCE [LARGE SCALE GENOMIC DNA]</scope>
    <source>
        <strain evidence="8 9">SIID29052-01</strain>
    </source>
</reference>
<dbReference type="InterPro" id="IPR019020">
    <property type="entry name" value="Cyt-c552/DMSO_Rdtase_haem-bd"/>
</dbReference>
<reference evidence="8 9" key="2">
    <citation type="submission" date="2020-05" db="EMBL/GenBank/DDBJ databases">
        <title>Draft genome sequence of Desulfovibrio sp. strainFSS-1.</title>
        <authorList>
            <person name="Shimoshige H."/>
            <person name="Kobayashi H."/>
            <person name="Maekawa T."/>
        </authorList>
    </citation>
    <scope>NUCLEOTIDE SEQUENCE [LARGE SCALE GENOMIC DNA]</scope>
    <source>
        <strain evidence="8 9">SIID29052-01</strain>
    </source>
</reference>
<evidence type="ECO:0000313" key="9">
    <source>
        <dbReference type="Proteomes" id="UP000494245"/>
    </source>
</evidence>
<keyword evidence="4" id="KW-0249">Electron transport</keyword>
<keyword evidence="3" id="KW-0479">Metal-binding</keyword>
<dbReference type="AlphaFoldDB" id="A0A6V8LT02"/>
<dbReference type="Pfam" id="PF09459">
    <property type="entry name" value="EB_dh"/>
    <property type="match status" value="1"/>
</dbReference>
<dbReference type="Gene3D" id="2.60.40.1190">
    <property type="match status" value="1"/>
</dbReference>
<evidence type="ECO:0000256" key="2">
    <source>
        <dbReference type="ARBA" id="ARBA00022617"/>
    </source>
</evidence>
<evidence type="ECO:0000256" key="4">
    <source>
        <dbReference type="ARBA" id="ARBA00022982"/>
    </source>
</evidence>
<gene>
    <name evidence="8" type="ORF">NNJEOMEG_00584</name>
</gene>
<organism evidence="8 9">
    <name type="scientific">Fundidesulfovibrio magnetotacticus</name>
    <dbReference type="NCBI Taxonomy" id="2730080"/>
    <lineage>
        <taxon>Bacteria</taxon>
        <taxon>Pseudomonadati</taxon>
        <taxon>Thermodesulfobacteriota</taxon>
        <taxon>Desulfovibrionia</taxon>
        <taxon>Desulfovibrionales</taxon>
        <taxon>Desulfovibrionaceae</taxon>
        <taxon>Fundidesulfovibrio</taxon>
    </lineage>
</organism>
<sequence>MQSASRFTNPARILLLACVLLATWTNVHAQSPRRELFAPRVTDAPDITNPDDPAWAAAAALTVRDAVADIPVTLKALHDGQYVYIQTIFPDPDESRQHRTLRWDPGRRTYVDGPEREDAMVLKWSMVSHATGLTLHENAPYVADEWYWKACRSDHSGHADDKIQIYSAYPDPTAKALLSENGKLFYLTRKGDEGEEAVKALLYANYSGESVPKFAFARPSGSRADVRAKGHWREGRWTVAFARRLVTGHADDVAFSLDGAYPFGVSRFEIAGRDPEPGAEEPLFGCGDVGEILVLRFGR</sequence>
<evidence type="ECO:0000256" key="3">
    <source>
        <dbReference type="ARBA" id="ARBA00022723"/>
    </source>
</evidence>
<evidence type="ECO:0000313" key="8">
    <source>
        <dbReference type="EMBL" id="GFK92757.1"/>
    </source>
</evidence>
<keyword evidence="1" id="KW-0813">Transport</keyword>
<name>A0A6V8LT02_9BACT</name>
<evidence type="ECO:0000259" key="7">
    <source>
        <dbReference type="Pfam" id="PF09459"/>
    </source>
</evidence>
<dbReference type="GO" id="GO:0020037">
    <property type="term" value="F:heme binding"/>
    <property type="evidence" value="ECO:0007669"/>
    <property type="project" value="InterPro"/>
</dbReference>
<keyword evidence="6" id="KW-0732">Signal</keyword>
<keyword evidence="2" id="KW-0349">Heme</keyword>
<evidence type="ECO:0000256" key="1">
    <source>
        <dbReference type="ARBA" id="ARBA00022448"/>
    </source>
</evidence>
<accession>A0A6V8LT02</accession>
<feature type="chain" id="PRO_5029001659" description="Cytochrome c-552/DMSO reductase-like haem-binding domain-containing protein" evidence="6">
    <location>
        <begin position="30"/>
        <end position="299"/>
    </location>
</feature>
<feature type="domain" description="Cytochrome c-552/DMSO reductase-like haem-binding" evidence="7">
    <location>
        <begin position="65"/>
        <end position="269"/>
    </location>
</feature>
<dbReference type="GO" id="GO:0046872">
    <property type="term" value="F:metal ion binding"/>
    <property type="evidence" value="ECO:0007669"/>
    <property type="project" value="UniProtKB-KW"/>
</dbReference>
<evidence type="ECO:0000256" key="6">
    <source>
        <dbReference type="SAM" id="SignalP"/>
    </source>
</evidence>
<comment type="caution">
    <text evidence="8">The sequence shown here is derived from an EMBL/GenBank/DDBJ whole genome shotgun (WGS) entry which is preliminary data.</text>
</comment>
<keyword evidence="5" id="KW-0408">Iron</keyword>
<keyword evidence="9" id="KW-1185">Reference proteome</keyword>
<dbReference type="Proteomes" id="UP000494245">
    <property type="component" value="Unassembled WGS sequence"/>
</dbReference>
<evidence type="ECO:0000256" key="5">
    <source>
        <dbReference type="ARBA" id="ARBA00023004"/>
    </source>
</evidence>
<protein>
    <recommendedName>
        <fullName evidence="7">Cytochrome c-552/DMSO reductase-like haem-binding domain-containing protein</fullName>
    </recommendedName>
</protein>
<feature type="signal peptide" evidence="6">
    <location>
        <begin position="1"/>
        <end position="29"/>
    </location>
</feature>